<evidence type="ECO:0008006" key="5">
    <source>
        <dbReference type="Google" id="ProtNLM"/>
    </source>
</evidence>
<dbReference type="EMBL" id="JANBTW010000017">
    <property type="protein sequence ID" value="KAJ2678816.1"/>
    <property type="molecule type" value="Genomic_DNA"/>
</dbReference>
<dbReference type="PROSITE" id="PS50053">
    <property type="entry name" value="UBIQUITIN_2"/>
    <property type="match status" value="1"/>
</dbReference>
<evidence type="ECO:0000313" key="4">
    <source>
        <dbReference type="Proteomes" id="UP001151518"/>
    </source>
</evidence>
<dbReference type="Gene3D" id="3.10.20.90">
    <property type="entry name" value="Phosphatidylinositol 3-kinase Catalytic Subunit, Chain A, domain 1"/>
    <property type="match status" value="1"/>
</dbReference>
<evidence type="ECO:0000259" key="2">
    <source>
        <dbReference type="PROSITE" id="PS51397"/>
    </source>
</evidence>
<dbReference type="GO" id="GO:0070628">
    <property type="term" value="F:proteasome binding"/>
    <property type="evidence" value="ECO:0007669"/>
    <property type="project" value="TreeGrafter"/>
</dbReference>
<organism evidence="3 4">
    <name type="scientific">Coemansia spiralis</name>
    <dbReference type="NCBI Taxonomy" id="417178"/>
    <lineage>
        <taxon>Eukaryota</taxon>
        <taxon>Fungi</taxon>
        <taxon>Fungi incertae sedis</taxon>
        <taxon>Zoopagomycota</taxon>
        <taxon>Kickxellomycotina</taxon>
        <taxon>Kickxellomycetes</taxon>
        <taxon>Kickxellales</taxon>
        <taxon>Kickxellaceae</taxon>
        <taxon>Coemansia</taxon>
    </lineage>
</organism>
<dbReference type="OrthoDB" id="49605at2759"/>
<sequence>MHQFSISHKGQAHEFSVAEETTIGELRYLVAQMFNIEPDAQKLLLRGKLDDSTTVTSIPAHSRVVLVGTQRADLNKHHESIRLRKEGRANRQKYTAAAFRTSKPLEYTFRSFEPLTLPSSQAALELLHRLAHDEGVRQVMQKHKYSVGVLRELHPSERTILGYNRNRGEVIALRLRTDALDGFRDYLSIRQVLMHELAHMVWDEHDENFNKLNSQHCREVVELDWTRGRAVGAEYRRPVEAQVDGGALGKDGFVLGGRVPELPEDMDPRDARRELMYRALQKRTKKQ</sequence>
<proteinExistence type="predicted"/>
<name>A0A9W8GBE3_9FUNG</name>
<dbReference type="Pfam" id="PF08325">
    <property type="entry name" value="WLM"/>
    <property type="match status" value="1"/>
</dbReference>
<dbReference type="Pfam" id="PF00240">
    <property type="entry name" value="ubiquitin"/>
    <property type="match status" value="1"/>
</dbReference>
<dbReference type="InterPro" id="IPR013536">
    <property type="entry name" value="WLM_dom"/>
</dbReference>
<evidence type="ECO:0000313" key="3">
    <source>
        <dbReference type="EMBL" id="KAJ2678816.1"/>
    </source>
</evidence>
<feature type="domain" description="WLM" evidence="2">
    <location>
        <begin position="100"/>
        <end position="285"/>
    </location>
</feature>
<dbReference type="AlphaFoldDB" id="A0A9W8GBE3"/>
<evidence type="ECO:0000259" key="1">
    <source>
        <dbReference type="PROSITE" id="PS50053"/>
    </source>
</evidence>
<accession>A0A9W8GBE3</accession>
<dbReference type="Proteomes" id="UP001151518">
    <property type="component" value="Unassembled WGS sequence"/>
</dbReference>
<gene>
    <name evidence="3" type="ORF">GGI25_002008</name>
</gene>
<comment type="caution">
    <text evidence="3">The sequence shown here is derived from an EMBL/GenBank/DDBJ whole genome shotgun (WGS) entry which is preliminary data.</text>
</comment>
<dbReference type="SUPFAM" id="SSF54236">
    <property type="entry name" value="Ubiquitin-like"/>
    <property type="match status" value="1"/>
</dbReference>
<reference evidence="3" key="1">
    <citation type="submission" date="2022-07" db="EMBL/GenBank/DDBJ databases">
        <title>Phylogenomic reconstructions and comparative analyses of Kickxellomycotina fungi.</title>
        <authorList>
            <person name="Reynolds N.K."/>
            <person name="Stajich J.E."/>
            <person name="Barry K."/>
            <person name="Grigoriev I.V."/>
            <person name="Crous P."/>
            <person name="Smith M.E."/>
        </authorList>
    </citation>
    <scope>NUCLEOTIDE SEQUENCE</scope>
    <source>
        <strain evidence="3">NRRL 3115</strain>
    </source>
</reference>
<dbReference type="PROSITE" id="PS51397">
    <property type="entry name" value="WLM"/>
    <property type="match status" value="1"/>
</dbReference>
<dbReference type="PANTHER" id="PTHR47795">
    <property type="entry name" value="UBIQUITIN AND WLM DOMAIN-CONTAINING METALLOPROTEASE SPCC1442.07C"/>
    <property type="match status" value="1"/>
</dbReference>
<feature type="domain" description="Ubiquitin-like" evidence="1">
    <location>
        <begin position="9"/>
        <end position="48"/>
    </location>
</feature>
<dbReference type="PANTHER" id="PTHR47795:SF1">
    <property type="entry name" value="DNA-DEPENDENT METALLOPROTEASE WSS1 HOMOLOG 2"/>
    <property type="match status" value="1"/>
</dbReference>
<dbReference type="InterPro" id="IPR029071">
    <property type="entry name" value="Ubiquitin-like_domsf"/>
</dbReference>
<protein>
    <recommendedName>
        <fullName evidence="5">WLM domain-containing protein</fullName>
    </recommendedName>
</protein>
<dbReference type="InterPro" id="IPR000626">
    <property type="entry name" value="Ubiquitin-like_dom"/>
</dbReference>